<feature type="region of interest" description="Disordered" evidence="1">
    <location>
        <begin position="185"/>
        <end position="213"/>
    </location>
</feature>
<dbReference type="PANTHER" id="PTHR21254">
    <property type="entry name" value="C2 DOMAIN-CONTAINING PROTEIN 3"/>
    <property type="match status" value="1"/>
</dbReference>
<feature type="compositionally biased region" description="Polar residues" evidence="1">
    <location>
        <begin position="591"/>
        <end position="604"/>
    </location>
</feature>
<comment type="caution">
    <text evidence="3">The sequence shown here is derived from an EMBL/GenBank/DDBJ whole genome shotgun (WGS) entry which is preliminary data.</text>
</comment>
<dbReference type="GO" id="GO:0060271">
    <property type="term" value="P:cilium assembly"/>
    <property type="evidence" value="ECO:0007669"/>
    <property type="project" value="TreeGrafter"/>
</dbReference>
<feature type="compositionally biased region" description="Polar residues" evidence="1">
    <location>
        <begin position="2571"/>
        <end position="2585"/>
    </location>
</feature>
<dbReference type="PANTHER" id="PTHR21254:SF1">
    <property type="entry name" value="C2 DOMAIN-CONTAINING PROTEIN 3"/>
    <property type="match status" value="1"/>
</dbReference>
<feature type="region of interest" description="Disordered" evidence="1">
    <location>
        <begin position="278"/>
        <end position="305"/>
    </location>
</feature>
<dbReference type="Pfam" id="PF25339">
    <property type="entry name" value="C2_C2CD3_N"/>
    <property type="match status" value="1"/>
</dbReference>
<dbReference type="Proteomes" id="UP001497525">
    <property type="component" value="Unassembled WGS sequence"/>
</dbReference>
<dbReference type="InterPro" id="IPR057537">
    <property type="entry name" value="C2_C2CD3_N"/>
</dbReference>
<evidence type="ECO:0000313" key="3">
    <source>
        <dbReference type="EMBL" id="CAL5131298.1"/>
    </source>
</evidence>
<evidence type="ECO:0000313" key="4">
    <source>
        <dbReference type="Proteomes" id="UP001497525"/>
    </source>
</evidence>
<feature type="domain" description="C2CD3 N-terminal C2" evidence="2">
    <location>
        <begin position="18"/>
        <end position="170"/>
    </location>
</feature>
<accession>A0AAV2T4F0</accession>
<feature type="compositionally biased region" description="Basic residues" evidence="1">
    <location>
        <begin position="469"/>
        <end position="481"/>
    </location>
</feature>
<feature type="region of interest" description="Disordered" evidence="1">
    <location>
        <begin position="2286"/>
        <end position="2340"/>
    </location>
</feature>
<feature type="compositionally biased region" description="Pro residues" evidence="1">
    <location>
        <begin position="2406"/>
        <end position="2416"/>
    </location>
</feature>
<feature type="compositionally biased region" description="Basic and acidic residues" evidence="1">
    <location>
        <begin position="2483"/>
        <end position="2498"/>
    </location>
</feature>
<dbReference type="GO" id="GO:0005815">
    <property type="term" value="C:microtubule organizing center"/>
    <property type="evidence" value="ECO:0007669"/>
    <property type="project" value="TreeGrafter"/>
</dbReference>
<reference evidence="3" key="1">
    <citation type="submission" date="2024-06" db="EMBL/GenBank/DDBJ databases">
        <authorList>
            <person name="Liu X."/>
            <person name="Lenzi L."/>
            <person name="Haldenby T S."/>
            <person name="Uol C."/>
        </authorList>
    </citation>
    <scope>NUCLEOTIDE SEQUENCE</scope>
</reference>
<evidence type="ECO:0000256" key="1">
    <source>
        <dbReference type="SAM" id="MobiDB-lite"/>
    </source>
</evidence>
<protein>
    <recommendedName>
        <fullName evidence="2">C2CD3 N-terminal C2 domain-containing protein</fullName>
    </recommendedName>
</protein>
<organism evidence="3 4">
    <name type="scientific">Calicophoron daubneyi</name>
    <name type="common">Rumen fluke</name>
    <name type="synonym">Paramphistomum daubneyi</name>
    <dbReference type="NCBI Taxonomy" id="300641"/>
    <lineage>
        <taxon>Eukaryota</taxon>
        <taxon>Metazoa</taxon>
        <taxon>Spiralia</taxon>
        <taxon>Lophotrochozoa</taxon>
        <taxon>Platyhelminthes</taxon>
        <taxon>Trematoda</taxon>
        <taxon>Digenea</taxon>
        <taxon>Plagiorchiida</taxon>
        <taxon>Pronocephalata</taxon>
        <taxon>Paramphistomoidea</taxon>
        <taxon>Paramphistomidae</taxon>
        <taxon>Calicophoron</taxon>
    </lineage>
</organism>
<proteinExistence type="predicted"/>
<feature type="region of interest" description="Disordered" evidence="1">
    <location>
        <begin position="467"/>
        <end position="497"/>
    </location>
</feature>
<feature type="region of interest" description="Disordered" evidence="1">
    <location>
        <begin position="2483"/>
        <end position="2585"/>
    </location>
</feature>
<feature type="compositionally biased region" description="Low complexity" evidence="1">
    <location>
        <begin position="2652"/>
        <end position="2667"/>
    </location>
</feature>
<evidence type="ECO:0000259" key="2">
    <source>
        <dbReference type="Pfam" id="PF25339"/>
    </source>
</evidence>
<gene>
    <name evidence="3" type="ORF">CDAUBV1_LOCUS3723</name>
</gene>
<feature type="region of interest" description="Disordered" evidence="1">
    <location>
        <begin position="790"/>
        <end position="813"/>
    </location>
</feature>
<dbReference type="EMBL" id="CAXLJL010000090">
    <property type="protein sequence ID" value="CAL5131298.1"/>
    <property type="molecule type" value="Genomic_DNA"/>
</dbReference>
<feature type="region of interest" description="Disordered" evidence="1">
    <location>
        <begin position="2397"/>
        <end position="2469"/>
    </location>
</feature>
<feature type="region of interest" description="Disordered" evidence="1">
    <location>
        <begin position="2615"/>
        <end position="2667"/>
    </location>
</feature>
<sequence length="2785" mass="308609">MPPIKTRGKLPCLVQVYTTLPPGINAPTTAYLVLSISFFRANTNRPTLRSSAYKPPDELSVRVRWWGEPVNGACAVFYPRLAHKVGHKQFTRIRARYRITVPLERFIDYLNDMQALYFDVRDDAYARTIGRARLENISRLSINSPIHSALPVVNNVGEKIGDLSVSLIIEQFAPPLKWTAVGIPNQPDDKIQQKPEGERQQLTGNPLGSDELLTGTLNRTRKNTSALRVSFQDDEYDDDQANFQGCAGDSNEHAVDDEVEQIDQRLGVGGVPSCSECNLKPPMSPQHSHRPPDIGHSADYSDEEHSDAVNLITEALERSKKLRESLNRSSTNVASSVHLSDGAHLNCSTDPSILTRSPSNPELHTAFESGHPESAVPSSAVAMPSGLNGHFSSENDVHLMRLLSNEPDDVSVKDRDFGDYVLSSAVTNHSNSDVHKSGGFETGQIPIDELDHEEQLIEQLFFSHPVKMSGRHKSNGSKRKPTAAWTAPMGSDSLAPSDDKHGTDYLLSGHGSEHLIGVRLSVRALQIDTDCANVLLNTGLPDQSDDDRLIKTNVVNLNETNSVPPRPSVRRSSPAKRQSSSKNKSIRLRSRSASPATSRGSRSPSLPRFEISSAPINLEVSVPARLTQTSKCTWLTTSLLFDRYHPRGREEIPDLVGPNKQRMVQFIARDRQTSVLVMLSENVGKDSGTEVASEPTNYIRFRLLTLQPVLLGASEVTLGDLRSVILARKNWRRTQKARIFVHLSLATRIFHQPEVRRDPIGRLELELEPVWTEVDDSHRIDRLKTSSSCPRTSLLPARPRSPQLLSGDGAQTHNQAEPLPIRLETLLSVSEGRALCISGRPVGSTGDEDSSGLPKQSCLQHSYLMIRLPWCQAAETSSAKNAIPGGKVRPTNCRFNSAVSWMGGRCPAYKFALRTPCLLTEALLCRLAHSFAVIEVWAKFTGGLPDKLIGLAKLPTDTFANAYACVDSKSNRVFLQPQSILDALMDCPDPVIVFNSWLPVTDPYSGGPRGQIRARLAVGTTAQLARLQQSDVQFSCNPTQYDDPTQPDALGWQPLDVINWPANSSSGNNTNDCFVEHSLTVTVERLTNFDPHLALRSDGQYSGSVPWGDCDCFIQYFFPTGTHSECLSRYRTPVQLLVAPSLEGIIVERAKNQIPSYSVSCEFVTASRSPSVKQGSSHSYWSQTHRLCFCFRKVPRASDLLTDTEAGQLDLTPQQKGFSRWLLDTLSQTGGINAGNAEDTRGLSFELWLRLYSPNLRDVLVGRGWVTEDVLSGLINLGAEHPGSAGNERHNRCVIRMHDVTSGRLNGRLEVSLTYSLRNVKAPPKSRCKNVMFTPCSQISSQTPSVREPPLIPNTVQPGIRLHLSVAHLSGLRAAFKSAQHLTSSGHMRIHCILLPQSPSLRNCYFPSPVLLGSAVSAPFHELPSTEEINVTLEVLLPLSWRSAQNCMSSESSKDWPLVELILNGEEVLAQQFSGQTVDKCCLLIQVDVWHQPLLTHRPIDPVEPLQTNGSTGWGGMHNGEFAKTLHPGPGYELVASSRLPLGKLIFSTKGSLSSRWSPFGQFVLTENPSQKRITSGICGRFVGGLEWSARFGEAVQSKRRLLQHMVKSYQPTSEAIDCLRKWHVPLPVLTKLDDEDISTVEVDEEPCLWHNGIDERGYTYKHFFLHFDAAYLPLAEVLIQDEMRLEDCRDHKRKSDHSGDFTGFAFIRYQFFKSGTQTSRLVQLPTQGSKDHIVLLNDCKEYAFRVSSDLRKYVLETELELQVWALWTNRVRDNISTLSADTETYGIRGKETVNLGGEPPSPRHIGTARIPLVHLLHPPPNCQGEGENHWDTLDHDDHSPIPPVSLITGDPSGLRWWSGAAYSHPVFPLYRVGDSESHNCWIAARVEMTSSRSQMSVNSPLREERQAFEDKLRTLSSVGELGWNLGQLLTPQHTTSVIDDSQLWDDEVLGPQSQSTFPAEVIVEQAYHLRPKRQTDQRLKHDLPDSEDEQDTQFDDGYVFVTFPVDGDKNGSLTIHDELWNRIVHCSAGQSKAGRIAVTSKVRNGDDVVWNYRRFVRLPKWLLQKYARRNLVFHVWFQRQMGDELRHDNVEYGAEELSEKPKLIGIASVDLSSLFPLFGPATPDGYAYPGALDQVYGWYHVIDSAGLQCGQILLGVKPLVPGLKSASENRLLHYANTDLFELSTDRQLSTTPDPNTVRSSSPLTRMRNLLAVDTLVDVSQAKKEAHRSLQDLTAIPVLSTVADSTEMSRSMLFDSLHAQLTELDAINARLKRKLTTGIGVPAKANQRSADTLGESPCAAREKGSGTNRAATVSPVHLCSSSPERKWGKGARSGLFRSPPPVGIDTMITCNNNCMSPSESRLTEEHSFVDSVSLAPEPNEKFTETKSKNFQKIADYTTTECSRLPPKSPELLPTPSPRGRKSPKPQMVPHKDRELVGNDVVNNASSEDDLPAPHGDNGQRQHSVSAPDMQSPIISVECSQDYEVEHQNENKDETHSDSETYQISPLSPRLPDAHVDDMEHTDSEVTQSDSVSIGGEMAQPHQVEDENFEDDGRNSAISSSIWPPSDGGVSRSPSHGRSCSPFTGSHSVEEQCEYTSIAINVPICVDPVESERQTPRELCSLTNEPSPRGADFERSPLTLPTGSSNSHRRLTSSPVPSQSVPSSSPLLPSFFPTNDAISEFLPVRTVRPLDPRDERLRRLRSGCSLGEGMSSPEIALSAARKDTEFESLRRRLDERISKAIHSLDAGSSANPVSEEDRPKDPIMALLTDQRTRSLQLAERVFNMKL</sequence>
<feature type="compositionally biased region" description="Basic and acidic residues" evidence="1">
    <location>
        <begin position="187"/>
        <end position="199"/>
    </location>
</feature>
<feature type="region of interest" description="Disordered" evidence="1">
    <location>
        <begin position="555"/>
        <end position="608"/>
    </location>
</feature>
<name>A0AAV2T4F0_CALDB</name>
<feature type="compositionally biased region" description="Basic and acidic residues" evidence="1">
    <location>
        <begin position="2511"/>
        <end position="2523"/>
    </location>
</feature>